<keyword evidence="9" id="KW-0479">Metal-binding</keyword>
<dbReference type="AlphaFoldDB" id="A0A854QDQ6"/>
<keyword evidence="11 19" id="KW-0418">Kinase</keyword>
<dbReference type="InterPro" id="IPR000719">
    <property type="entry name" value="Prot_kinase_dom"/>
</dbReference>
<keyword evidence="8" id="KW-0808">Transferase</keyword>
<keyword evidence="5" id="KW-0963">Cytoplasm</keyword>
<gene>
    <name evidence="19" type="ORF">C361_02853</name>
</gene>
<evidence type="ECO:0000256" key="12">
    <source>
        <dbReference type="ARBA" id="ARBA00022840"/>
    </source>
</evidence>
<dbReference type="FunFam" id="1.10.510.10:FF:000411">
    <property type="entry name" value="Probable Ste20-like kinase Don3"/>
    <property type="match status" value="1"/>
</dbReference>
<feature type="region of interest" description="Disordered" evidence="17">
    <location>
        <begin position="407"/>
        <end position="488"/>
    </location>
</feature>
<evidence type="ECO:0000256" key="13">
    <source>
        <dbReference type="ARBA" id="ARBA00022842"/>
    </source>
</evidence>
<dbReference type="PROSITE" id="PS50011">
    <property type="entry name" value="PROTEIN_KINASE_DOM"/>
    <property type="match status" value="1"/>
</dbReference>
<comment type="cofactor">
    <cofactor evidence="1">
        <name>Mg(2+)</name>
        <dbReference type="ChEBI" id="CHEBI:18420"/>
    </cofactor>
</comment>
<sequence>MPSPKQTEKLANLAVAYTLLEKLGAGNFGTVWKASHNDTKQIVAIKMIDLESSDDDISEIQAEIAHLSSCWSDHVTKYYGSFVRGARLWIVMEYLAGGSCLDLLKPGVFTEAQIAIVCRELLLGLEYLHTEGKIHRDIKAANVLLSATGDVKLADFGVAAQLSSHKSQRHTFVGTPFWMAPEVIRQAGYDSRADIWSLGITAIEMAKGDPPLSEYHPMRVLFLIPKARAPALDPEEGWSEEFQDFIEKCLQKDPHDRATAKQLLQHRFIRSAKKTTDLIPLITRYQSYKSSHPSSKPNAAPSKTLNRLAAGLGGLTIDGNGYGQGTMGSEWNFDETIRGTARGIPVNLNLEDMDEGFEDEDGHGSEDAWDAKVAEMEMWDGTVKENAGDLLVAGTSAGSEMSLPMFEKQPNERNSTPPPGASASKTDPREEGEREQEDEPKTPTSASPSPSQRSLQSSSGSASSGKSTWKQRNDKVRGTVVKEGDVGDGFSTVKPMKKIDTAASQRLSMSYIGTGSVRRPNTNANTNINTNAHVFGPTPNSGPITESPTKSRPSVPLIADNFPRQTPQNQAQSQEKGANVEPEPRSLTGQALVEQVILPIISSTSSNPKHDLPAPTLESLSLLSKGFSDLSASSPELAYRLVMDILGGIRGNVAMGKEVGLGIGAGAQVELDGVDGVSGVRDEQRVDGEEIEEGEAKAKGDLVKERSAIADLLYLRWLDGLRSKGQRE</sequence>
<evidence type="ECO:0000259" key="18">
    <source>
        <dbReference type="PROSITE" id="PS50011"/>
    </source>
</evidence>
<dbReference type="GO" id="GO:0046872">
    <property type="term" value="F:metal ion binding"/>
    <property type="evidence" value="ECO:0007669"/>
    <property type="project" value="UniProtKB-KW"/>
</dbReference>
<dbReference type="InterPro" id="IPR050629">
    <property type="entry name" value="STE20/SPS1-PAK"/>
</dbReference>
<feature type="compositionally biased region" description="Basic and acidic residues" evidence="17">
    <location>
        <begin position="471"/>
        <end position="485"/>
    </location>
</feature>
<comment type="catalytic activity">
    <reaction evidence="14">
        <text>L-threonyl-[protein] + ATP = O-phospho-L-threonyl-[protein] + ADP + H(+)</text>
        <dbReference type="Rhea" id="RHEA:46608"/>
        <dbReference type="Rhea" id="RHEA-COMP:11060"/>
        <dbReference type="Rhea" id="RHEA-COMP:11605"/>
        <dbReference type="ChEBI" id="CHEBI:15378"/>
        <dbReference type="ChEBI" id="CHEBI:30013"/>
        <dbReference type="ChEBI" id="CHEBI:30616"/>
        <dbReference type="ChEBI" id="CHEBI:61977"/>
        <dbReference type="ChEBI" id="CHEBI:456216"/>
        <dbReference type="EC" id="2.7.11.1"/>
    </reaction>
</comment>
<dbReference type="EMBL" id="AMKT01000037">
    <property type="protein sequence ID" value="OXG23087.1"/>
    <property type="molecule type" value="Genomic_DNA"/>
</dbReference>
<feature type="region of interest" description="Disordered" evidence="17">
    <location>
        <begin position="531"/>
        <end position="585"/>
    </location>
</feature>
<dbReference type="CDD" id="cd06609">
    <property type="entry name" value="STKc_MST3_like"/>
    <property type="match status" value="1"/>
</dbReference>
<dbReference type="Pfam" id="PF00069">
    <property type="entry name" value="Pkinase"/>
    <property type="match status" value="1"/>
</dbReference>
<feature type="domain" description="Protein kinase" evidence="18">
    <location>
        <begin position="17"/>
        <end position="269"/>
    </location>
</feature>
<dbReference type="SMART" id="SM00220">
    <property type="entry name" value="S_TKc"/>
    <property type="match status" value="1"/>
</dbReference>
<comment type="subcellular location">
    <subcellularLocation>
        <location evidence="2">Cytoplasm</location>
    </subcellularLocation>
</comment>
<dbReference type="PROSITE" id="PS00107">
    <property type="entry name" value="PROTEIN_KINASE_ATP"/>
    <property type="match status" value="1"/>
</dbReference>
<evidence type="ECO:0000256" key="10">
    <source>
        <dbReference type="ARBA" id="ARBA00022741"/>
    </source>
</evidence>
<evidence type="ECO:0000256" key="3">
    <source>
        <dbReference type="ARBA" id="ARBA00008874"/>
    </source>
</evidence>
<keyword evidence="13" id="KW-0460">Magnesium</keyword>
<keyword evidence="12 16" id="KW-0067">ATP-binding</keyword>
<evidence type="ECO:0000256" key="17">
    <source>
        <dbReference type="SAM" id="MobiDB-lite"/>
    </source>
</evidence>
<evidence type="ECO:0000256" key="1">
    <source>
        <dbReference type="ARBA" id="ARBA00001946"/>
    </source>
</evidence>
<evidence type="ECO:0000256" key="9">
    <source>
        <dbReference type="ARBA" id="ARBA00022723"/>
    </source>
</evidence>
<evidence type="ECO:0000256" key="16">
    <source>
        <dbReference type="PROSITE-ProRule" id="PRU10141"/>
    </source>
</evidence>
<evidence type="ECO:0000256" key="11">
    <source>
        <dbReference type="ARBA" id="ARBA00022777"/>
    </source>
</evidence>
<dbReference type="PANTHER" id="PTHR48012:SF10">
    <property type="entry name" value="FI20177P1"/>
    <property type="match status" value="1"/>
</dbReference>
<keyword evidence="7" id="KW-0597">Phosphoprotein</keyword>
<reference evidence="19 20" key="1">
    <citation type="submission" date="2017-06" db="EMBL/GenBank/DDBJ databases">
        <title>Global population genomics of the pathogenic fungus Cryptococcus neoformans var. grubii.</title>
        <authorList>
            <person name="Cuomo C."/>
            <person name="Litvintseva A."/>
            <person name="Chen Y."/>
            <person name="Young S."/>
            <person name="Zeng Q."/>
            <person name="Chapman S."/>
            <person name="Gujja S."/>
            <person name="Saif S."/>
            <person name="Birren B."/>
        </authorList>
    </citation>
    <scope>NUCLEOTIDE SEQUENCE [LARGE SCALE GENOMIC DNA]</scope>
    <source>
        <strain evidence="19 20">Tu259-1</strain>
    </source>
</reference>
<feature type="compositionally biased region" description="Low complexity" evidence="17">
    <location>
        <begin position="442"/>
        <end position="467"/>
    </location>
</feature>
<evidence type="ECO:0000256" key="7">
    <source>
        <dbReference type="ARBA" id="ARBA00022553"/>
    </source>
</evidence>
<evidence type="ECO:0000256" key="15">
    <source>
        <dbReference type="ARBA" id="ARBA00048679"/>
    </source>
</evidence>
<dbReference type="OrthoDB" id="248923at2759"/>
<proteinExistence type="inferred from homology"/>
<feature type="compositionally biased region" description="Polar residues" evidence="17">
    <location>
        <begin position="563"/>
        <end position="576"/>
    </location>
</feature>
<evidence type="ECO:0000313" key="19">
    <source>
        <dbReference type="EMBL" id="OXG23087.1"/>
    </source>
</evidence>
<name>A0A854QDQ6_CRYNE</name>
<dbReference type="GO" id="GO:0005524">
    <property type="term" value="F:ATP binding"/>
    <property type="evidence" value="ECO:0007669"/>
    <property type="project" value="UniProtKB-UniRule"/>
</dbReference>
<evidence type="ECO:0000256" key="6">
    <source>
        <dbReference type="ARBA" id="ARBA00022527"/>
    </source>
</evidence>
<dbReference type="InterPro" id="IPR017441">
    <property type="entry name" value="Protein_kinase_ATP_BS"/>
</dbReference>
<dbReference type="Gene3D" id="1.10.510.10">
    <property type="entry name" value="Transferase(Phosphotransferase) domain 1"/>
    <property type="match status" value="1"/>
</dbReference>
<evidence type="ECO:0000256" key="8">
    <source>
        <dbReference type="ARBA" id="ARBA00022679"/>
    </source>
</evidence>
<feature type="binding site" evidence="16">
    <location>
        <position position="46"/>
    </location>
    <ligand>
        <name>ATP</name>
        <dbReference type="ChEBI" id="CHEBI:30616"/>
    </ligand>
</feature>
<dbReference type="PANTHER" id="PTHR48012">
    <property type="entry name" value="STERILE20-LIKE KINASE, ISOFORM B-RELATED"/>
    <property type="match status" value="1"/>
</dbReference>
<dbReference type="Proteomes" id="UP000199727">
    <property type="component" value="Unassembled WGS sequence"/>
</dbReference>
<evidence type="ECO:0000256" key="2">
    <source>
        <dbReference type="ARBA" id="ARBA00004496"/>
    </source>
</evidence>
<comment type="similarity">
    <text evidence="3">Belongs to the protein kinase superfamily. STE Ser/Thr protein kinase family. STE20 subfamily.</text>
</comment>
<feature type="compositionally biased region" description="Polar residues" evidence="17">
    <location>
        <begin position="538"/>
        <end position="552"/>
    </location>
</feature>
<comment type="catalytic activity">
    <reaction evidence="15">
        <text>L-seryl-[protein] + ATP = O-phospho-L-seryl-[protein] + ADP + H(+)</text>
        <dbReference type="Rhea" id="RHEA:17989"/>
        <dbReference type="Rhea" id="RHEA-COMP:9863"/>
        <dbReference type="Rhea" id="RHEA-COMP:11604"/>
        <dbReference type="ChEBI" id="CHEBI:15378"/>
        <dbReference type="ChEBI" id="CHEBI:29999"/>
        <dbReference type="ChEBI" id="CHEBI:30616"/>
        <dbReference type="ChEBI" id="CHEBI:83421"/>
        <dbReference type="ChEBI" id="CHEBI:456216"/>
        <dbReference type="EC" id="2.7.11.1"/>
    </reaction>
</comment>
<evidence type="ECO:0000313" key="20">
    <source>
        <dbReference type="Proteomes" id="UP000199727"/>
    </source>
</evidence>
<dbReference type="InterPro" id="IPR011009">
    <property type="entry name" value="Kinase-like_dom_sf"/>
</dbReference>
<dbReference type="SUPFAM" id="SSF56112">
    <property type="entry name" value="Protein kinase-like (PK-like)"/>
    <property type="match status" value="1"/>
</dbReference>
<comment type="caution">
    <text evidence="19">The sequence shown here is derived from an EMBL/GenBank/DDBJ whole genome shotgun (WGS) entry which is preliminary data.</text>
</comment>
<organism evidence="19 20">
    <name type="scientific">Cryptococcus neoformans Tu259-1</name>
    <dbReference type="NCBI Taxonomy" id="1230072"/>
    <lineage>
        <taxon>Eukaryota</taxon>
        <taxon>Fungi</taxon>
        <taxon>Dikarya</taxon>
        <taxon>Basidiomycota</taxon>
        <taxon>Agaricomycotina</taxon>
        <taxon>Tremellomycetes</taxon>
        <taxon>Tremellales</taxon>
        <taxon>Cryptococcaceae</taxon>
        <taxon>Cryptococcus</taxon>
        <taxon>Cryptococcus neoformans species complex</taxon>
    </lineage>
</organism>
<dbReference type="GO" id="GO:0004674">
    <property type="term" value="F:protein serine/threonine kinase activity"/>
    <property type="evidence" value="ECO:0007669"/>
    <property type="project" value="UniProtKB-KW"/>
</dbReference>
<keyword evidence="10 16" id="KW-0547">Nucleotide-binding</keyword>
<evidence type="ECO:0000256" key="5">
    <source>
        <dbReference type="ARBA" id="ARBA00022490"/>
    </source>
</evidence>
<keyword evidence="6" id="KW-0723">Serine/threonine-protein kinase</keyword>
<dbReference type="GO" id="GO:0005737">
    <property type="term" value="C:cytoplasm"/>
    <property type="evidence" value="ECO:0007669"/>
    <property type="project" value="UniProtKB-SubCell"/>
</dbReference>
<dbReference type="EC" id="2.7.11.1" evidence="4"/>
<evidence type="ECO:0000256" key="14">
    <source>
        <dbReference type="ARBA" id="ARBA00047899"/>
    </source>
</evidence>
<accession>A0A854QDQ6</accession>
<evidence type="ECO:0000256" key="4">
    <source>
        <dbReference type="ARBA" id="ARBA00012513"/>
    </source>
</evidence>
<protein>
    <recommendedName>
        <fullName evidence="4">non-specific serine/threonine protein kinase</fullName>
        <ecNumber evidence="4">2.7.11.1</ecNumber>
    </recommendedName>
</protein>